<dbReference type="EMBL" id="GBRH01260779">
    <property type="protein sequence ID" value="JAD37116.1"/>
    <property type="molecule type" value="Transcribed_RNA"/>
</dbReference>
<organism evidence="1">
    <name type="scientific">Arundo donax</name>
    <name type="common">Giant reed</name>
    <name type="synonym">Donax arundinaceus</name>
    <dbReference type="NCBI Taxonomy" id="35708"/>
    <lineage>
        <taxon>Eukaryota</taxon>
        <taxon>Viridiplantae</taxon>
        <taxon>Streptophyta</taxon>
        <taxon>Embryophyta</taxon>
        <taxon>Tracheophyta</taxon>
        <taxon>Spermatophyta</taxon>
        <taxon>Magnoliopsida</taxon>
        <taxon>Liliopsida</taxon>
        <taxon>Poales</taxon>
        <taxon>Poaceae</taxon>
        <taxon>PACMAD clade</taxon>
        <taxon>Arundinoideae</taxon>
        <taxon>Arundineae</taxon>
        <taxon>Arundo</taxon>
    </lineage>
</organism>
<proteinExistence type="predicted"/>
<reference evidence="1" key="1">
    <citation type="submission" date="2014-09" db="EMBL/GenBank/DDBJ databases">
        <authorList>
            <person name="Magalhaes I.L.F."/>
            <person name="Oliveira U."/>
            <person name="Santos F.R."/>
            <person name="Vidigal T.H.D.A."/>
            <person name="Brescovit A.D."/>
            <person name="Santos A.J."/>
        </authorList>
    </citation>
    <scope>NUCLEOTIDE SEQUENCE</scope>
    <source>
        <tissue evidence="1">Shoot tissue taken approximately 20 cm above the soil surface</tissue>
    </source>
</reference>
<evidence type="ECO:0000313" key="1">
    <source>
        <dbReference type="EMBL" id="JAD37116.1"/>
    </source>
</evidence>
<reference evidence="1" key="2">
    <citation type="journal article" date="2015" name="Data Brief">
        <title>Shoot transcriptome of the giant reed, Arundo donax.</title>
        <authorList>
            <person name="Barrero R.A."/>
            <person name="Guerrero F.D."/>
            <person name="Moolhuijzen P."/>
            <person name="Goolsby J.A."/>
            <person name="Tidwell J."/>
            <person name="Bellgard S.E."/>
            <person name="Bellgard M.I."/>
        </authorList>
    </citation>
    <scope>NUCLEOTIDE SEQUENCE</scope>
    <source>
        <tissue evidence="1">Shoot tissue taken approximately 20 cm above the soil surface</tissue>
    </source>
</reference>
<dbReference type="AlphaFoldDB" id="A0A0A8ZEB9"/>
<sequence>MNALMVLPPISGNALSETLLFFSVEPYTILIF</sequence>
<protein>
    <submittedName>
        <fullName evidence="1">Uncharacterized protein</fullName>
    </submittedName>
</protein>
<accession>A0A0A8ZEB9</accession>
<name>A0A0A8ZEB9_ARUDO</name>